<reference evidence="2" key="1">
    <citation type="submission" date="2017-05" db="EMBL/GenBank/DDBJ databases">
        <authorList>
            <person name="Sharma S."/>
            <person name="Sidhu C."/>
            <person name="Pinnaka A.K."/>
        </authorList>
    </citation>
    <scope>NUCLEOTIDE SEQUENCE [LARGE SCALE GENOMIC DNA]</scope>
    <source>
        <strain evidence="2">AK93</strain>
    </source>
</reference>
<keyword evidence="2" id="KW-1185">Reference proteome</keyword>
<dbReference type="PIRSF" id="PIRSF030820">
    <property type="entry name" value="UCP030820"/>
    <property type="match status" value="1"/>
</dbReference>
<evidence type="ECO:0000313" key="1">
    <source>
        <dbReference type="EMBL" id="RFA34876.1"/>
    </source>
</evidence>
<dbReference type="Proteomes" id="UP000256763">
    <property type="component" value="Unassembled WGS sequence"/>
</dbReference>
<dbReference type="Pfam" id="PF06073">
    <property type="entry name" value="DUF934"/>
    <property type="match status" value="1"/>
</dbReference>
<dbReference type="InterPro" id="IPR008318">
    <property type="entry name" value="UCP030820"/>
</dbReference>
<proteinExistence type="predicted"/>
<evidence type="ECO:0000313" key="2">
    <source>
        <dbReference type="Proteomes" id="UP000256763"/>
    </source>
</evidence>
<accession>A0A3E0WSC2</accession>
<organism evidence="1 2">
    <name type="scientific">Alkalilimnicola ehrlichii</name>
    <dbReference type="NCBI Taxonomy" id="351052"/>
    <lineage>
        <taxon>Bacteria</taxon>
        <taxon>Pseudomonadati</taxon>
        <taxon>Pseudomonadota</taxon>
        <taxon>Gammaproteobacteria</taxon>
        <taxon>Chromatiales</taxon>
        <taxon>Ectothiorhodospiraceae</taxon>
        <taxon>Alkalilimnicola</taxon>
    </lineage>
</organism>
<dbReference type="OrthoDB" id="9800421at2"/>
<gene>
    <name evidence="1" type="ORF">CAL65_14380</name>
</gene>
<dbReference type="EMBL" id="NFZW01000014">
    <property type="protein sequence ID" value="RFA34876.1"/>
    <property type="molecule type" value="Genomic_DNA"/>
</dbReference>
<sequence length="164" mass="18855">MRKIIKDGAIVEDSWIHVADDAALPAEGDIIVSWTRWQQEPDTLLKRNGRLGVQATGDVAPEDLAADRDKFSLIALEFPAFKDGRCYSHARLLRDRYGYRGELRAVGDVLRDQLFYMHRVGFNAFEVREDRDPEQALQALKDFDVIYQAAADVHEPVWRRRRSA</sequence>
<protein>
    <submittedName>
        <fullName evidence="1">Oxidoreductase</fullName>
    </submittedName>
</protein>
<name>A0A3E0WSC2_9GAMM</name>
<dbReference type="AlphaFoldDB" id="A0A3E0WSC2"/>
<comment type="caution">
    <text evidence="1">The sequence shown here is derived from an EMBL/GenBank/DDBJ whole genome shotgun (WGS) entry which is preliminary data.</text>
</comment>
<dbReference type="RefSeq" id="WP_116302726.1">
    <property type="nucleotide sequence ID" value="NZ_NFZV01000013.1"/>
</dbReference>